<sequence length="154" mass="16703">MPSYTPSPSRSPLTWRNCDPAKSGVLDYAREGCETSFAVDACQASKASGDALLDMLIENKGTVEEADLQDCPQFLPTWRRAQAGFTDGAHLVPEDVKPGTYETTGGVSDCYWERNRGGKILANNLITGARSARVTVQQGDETLVTRGCGNWVRT</sequence>
<keyword evidence="2" id="KW-1185">Reference proteome</keyword>
<gene>
    <name evidence="1" type="ORF">Dfulv_17130</name>
</gene>
<evidence type="ECO:0000313" key="1">
    <source>
        <dbReference type="EMBL" id="UWP85871.1"/>
    </source>
</evidence>
<organism evidence="1 2">
    <name type="scientific">Dactylosporangium fulvum</name>
    <dbReference type="NCBI Taxonomy" id="53359"/>
    <lineage>
        <taxon>Bacteria</taxon>
        <taxon>Bacillati</taxon>
        <taxon>Actinomycetota</taxon>
        <taxon>Actinomycetes</taxon>
        <taxon>Micromonosporales</taxon>
        <taxon>Micromonosporaceae</taxon>
        <taxon>Dactylosporangium</taxon>
    </lineage>
</organism>
<name>A0ABY5WCK3_9ACTN</name>
<reference evidence="1" key="2">
    <citation type="submission" date="2022-09" db="EMBL/GenBank/DDBJ databases">
        <title>Biosynthetic gene clusters of Dactylosporangioum fulvum.</title>
        <authorList>
            <person name="Caradec T."/>
        </authorList>
    </citation>
    <scope>NUCLEOTIDE SEQUENCE</scope>
    <source>
        <strain evidence="1">NRRL B-16292</strain>
    </source>
</reference>
<dbReference type="EMBL" id="CP073720">
    <property type="protein sequence ID" value="UWP85871.1"/>
    <property type="molecule type" value="Genomic_DNA"/>
</dbReference>
<accession>A0ABY5WCK3</accession>
<evidence type="ECO:0000313" key="2">
    <source>
        <dbReference type="Proteomes" id="UP001059617"/>
    </source>
</evidence>
<protein>
    <submittedName>
        <fullName evidence="1">Uncharacterized protein</fullName>
    </submittedName>
</protein>
<dbReference type="RefSeq" id="WP_259864219.1">
    <property type="nucleotide sequence ID" value="NZ_BAAAST010000130.1"/>
</dbReference>
<dbReference type="Proteomes" id="UP001059617">
    <property type="component" value="Chromosome"/>
</dbReference>
<reference evidence="1" key="1">
    <citation type="submission" date="2021-04" db="EMBL/GenBank/DDBJ databases">
        <authorList>
            <person name="Hartkoorn R.C."/>
            <person name="Beaudoing E."/>
            <person name="Hot D."/>
        </authorList>
    </citation>
    <scope>NUCLEOTIDE SEQUENCE</scope>
    <source>
        <strain evidence="1">NRRL B-16292</strain>
    </source>
</reference>
<proteinExistence type="predicted"/>